<dbReference type="NCBIfam" id="TIGR02473">
    <property type="entry name" value="flagell_FliJ"/>
    <property type="match status" value="1"/>
</dbReference>
<keyword evidence="7" id="KW-1005">Bacterial flagellum biogenesis</keyword>
<dbReference type="EMBL" id="JACSNR010000001">
    <property type="protein sequence ID" value="MBM6922283.1"/>
    <property type="molecule type" value="Genomic_DNA"/>
</dbReference>
<sequence>MKKFQFSLDHVRDYRDRLLDEETGKLQRLQAERDRLEQQINQLKTDFAQVSEEMRKAQAEGITALELRGFSMQLESIRMQVRELTEQLEAAKARVEQQTRVVVAANQEVSKLDKLRDRQYEDWQAGVRKAEEERIEELVSQSHIRKTAG</sequence>
<evidence type="ECO:0000256" key="5">
    <source>
        <dbReference type="ARBA" id="ARBA00022475"/>
    </source>
</evidence>
<keyword evidence="12" id="KW-0282">Flagellum</keyword>
<accession>A0ABS2GJH7</accession>
<dbReference type="Proteomes" id="UP000724149">
    <property type="component" value="Unassembled WGS sequence"/>
</dbReference>
<dbReference type="InterPro" id="IPR053716">
    <property type="entry name" value="Flag_assembly_chemotaxis_eff"/>
</dbReference>
<protein>
    <recommendedName>
        <fullName evidence="3">Flagellar FliJ protein</fullName>
    </recommendedName>
</protein>
<reference evidence="12 13" key="1">
    <citation type="journal article" date="2021" name="Sci. Rep.">
        <title>The distribution of antibiotic resistance genes in chicken gut microbiota commensals.</title>
        <authorList>
            <person name="Juricova H."/>
            <person name="Matiasovicova J."/>
            <person name="Kubasova T."/>
            <person name="Cejkova D."/>
            <person name="Rychlik I."/>
        </authorList>
    </citation>
    <scope>NUCLEOTIDE SEQUENCE [LARGE SCALE GENOMIC DNA]</scope>
    <source>
        <strain evidence="12 13">An564</strain>
    </source>
</reference>
<gene>
    <name evidence="12" type="primary">fliJ</name>
    <name evidence="12" type="ORF">H9X81_01060</name>
</gene>
<evidence type="ECO:0000256" key="8">
    <source>
        <dbReference type="ARBA" id="ARBA00022927"/>
    </source>
</evidence>
<evidence type="ECO:0000313" key="13">
    <source>
        <dbReference type="Proteomes" id="UP000724149"/>
    </source>
</evidence>
<feature type="coiled-coil region" evidence="11">
    <location>
        <begin position="19"/>
        <end position="108"/>
    </location>
</feature>
<evidence type="ECO:0000256" key="1">
    <source>
        <dbReference type="ARBA" id="ARBA00004413"/>
    </source>
</evidence>
<evidence type="ECO:0000256" key="7">
    <source>
        <dbReference type="ARBA" id="ARBA00022795"/>
    </source>
</evidence>
<evidence type="ECO:0000256" key="4">
    <source>
        <dbReference type="ARBA" id="ARBA00022448"/>
    </source>
</evidence>
<comment type="similarity">
    <text evidence="2">Belongs to the FliJ family.</text>
</comment>
<evidence type="ECO:0000256" key="11">
    <source>
        <dbReference type="SAM" id="Coils"/>
    </source>
</evidence>
<evidence type="ECO:0000256" key="10">
    <source>
        <dbReference type="ARBA" id="ARBA00023225"/>
    </source>
</evidence>
<keyword evidence="9" id="KW-0472">Membrane</keyword>
<name>A0ABS2GJH7_9FIRM</name>
<evidence type="ECO:0000256" key="6">
    <source>
        <dbReference type="ARBA" id="ARBA00022500"/>
    </source>
</evidence>
<evidence type="ECO:0000313" key="12">
    <source>
        <dbReference type="EMBL" id="MBM6922283.1"/>
    </source>
</evidence>
<comment type="subcellular location">
    <subcellularLocation>
        <location evidence="1">Cell membrane</location>
        <topology evidence="1">Peripheral membrane protein</topology>
        <orientation evidence="1">Cytoplasmic side</orientation>
    </subcellularLocation>
</comment>
<dbReference type="Gene3D" id="1.10.287.1700">
    <property type="match status" value="1"/>
</dbReference>
<keyword evidence="5" id="KW-1003">Cell membrane</keyword>
<evidence type="ECO:0000256" key="2">
    <source>
        <dbReference type="ARBA" id="ARBA00010004"/>
    </source>
</evidence>
<dbReference type="InterPro" id="IPR012823">
    <property type="entry name" value="Flagell_FliJ"/>
</dbReference>
<dbReference type="Pfam" id="PF02050">
    <property type="entry name" value="FliJ"/>
    <property type="match status" value="1"/>
</dbReference>
<keyword evidence="12" id="KW-0966">Cell projection</keyword>
<keyword evidence="11" id="KW-0175">Coiled coil</keyword>
<comment type="caution">
    <text evidence="12">The sequence shown here is derived from an EMBL/GenBank/DDBJ whole genome shotgun (WGS) entry which is preliminary data.</text>
</comment>
<keyword evidence="10" id="KW-1006">Bacterial flagellum protein export</keyword>
<evidence type="ECO:0000256" key="9">
    <source>
        <dbReference type="ARBA" id="ARBA00023136"/>
    </source>
</evidence>
<evidence type="ECO:0000256" key="3">
    <source>
        <dbReference type="ARBA" id="ARBA00020392"/>
    </source>
</evidence>
<keyword evidence="6" id="KW-0145">Chemotaxis</keyword>
<keyword evidence="12" id="KW-0969">Cilium</keyword>
<organism evidence="12 13">
    <name type="scientific">Hydrogenoanaerobacterium saccharovorans</name>
    <dbReference type="NCBI Taxonomy" id="474960"/>
    <lineage>
        <taxon>Bacteria</taxon>
        <taxon>Bacillati</taxon>
        <taxon>Bacillota</taxon>
        <taxon>Clostridia</taxon>
        <taxon>Eubacteriales</taxon>
        <taxon>Oscillospiraceae</taxon>
        <taxon>Hydrogenoanaerobacterium</taxon>
    </lineage>
</organism>
<keyword evidence="8" id="KW-0653">Protein transport</keyword>
<keyword evidence="13" id="KW-1185">Reference proteome</keyword>
<dbReference type="RefSeq" id="WP_204719272.1">
    <property type="nucleotide sequence ID" value="NZ_JACSNR010000001.1"/>
</dbReference>
<proteinExistence type="inferred from homology"/>
<keyword evidence="4" id="KW-0813">Transport</keyword>